<feature type="domain" description="Kazal-like" evidence="11">
    <location>
        <begin position="104"/>
        <end position="159"/>
    </location>
</feature>
<dbReference type="GO" id="GO:0005509">
    <property type="term" value="F:calcium ion binding"/>
    <property type="evidence" value="ECO:0007669"/>
    <property type="project" value="InterPro"/>
</dbReference>
<dbReference type="PANTHER" id="PTHR47333:SF4">
    <property type="entry name" value="EGF-LIKE DOMAIN-CONTAINING PROTEIN"/>
    <property type="match status" value="1"/>
</dbReference>
<accession>A0AAN9AUE7</accession>
<dbReference type="SMART" id="SM00041">
    <property type="entry name" value="CT"/>
    <property type="match status" value="1"/>
</dbReference>
<dbReference type="Gene3D" id="3.30.60.30">
    <property type="match status" value="3"/>
</dbReference>
<dbReference type="PROSITE" id="PS51465">
    <property type="entry name" value="KAZAL_2"/>
    <property type="match status" value="2"/>
</dbReference>
<evidence type="ECO:0000256" key="7">
    <source>
        <dbReference type="ARBA" id="ARBA00023180"/>
    </source>
</evidence>
<comment type="subcellular location">
    <subcellularLocation>
        <location evidence="1">Secreted</location>
    </subcellularLocation>
</comment>
<comment type="caution">
    <text evidence="12">The sequence shown here is derived from an EMBL/GenBank/DDBJ whole genome shotgun (WGS) entry which is preliminary data.</text>
</comment>
<dbReference type="InterPro" id="IPR001881">
    <property type="entry name" value="EGF-like_Ca-bd_dom"/>
</dbReference>
<evidence type="ECO:0000256" key="8">
    <source>
        <dbReference type="PROSITE-ProRule" id="PRU00076"/>
    </source>
</evidence>
<comment type="caution">
    <text evidence="8">Lacks conserved residue(s) required for the propagation of feature annotation.</text>
</comment>
<dbReference type="GO" id="GO:0005576">
    <property type="term" value="C:extracellular region"/>
    <property type="evidence" value="ECO:0007669"/>
    <property type="project" value="UniProtKB-SubCell"/>
</dbReference>
<keyword evidence="2" id="KW-0964">Secreted</keyword>
<evidence type="ECO:0000259" key="11">
    <source>
        <dbReference type="PROSITE" id="PS51465"/>
    </source>
</evidence>
<dbReference type="InterPro" id="IPR049883">
    <property type="entry name" value="NOTCH1_EGF-like"/>
</dbReference>
<evidence type="ECO:0000256" key="3">
    <source>
        <dbReference type="ARBA" id="ARBA00022536"/>
    </source>
</evidence>
<dbReference type="CDD" id="cd00054">
    <property type="entry name" value="EGF_CA"/>
    <property type="match status" value="1"/>
</dbReference>
<dbReference type="InterPro" id="IPR036058">
    <property type="entry name" value="Kazal_dom_sf"/>
</dbReference>
<name>A0AAN9AUE7_9CAEN</name>
<dbReference type="AlphaFoldDB" id="A0AAN9AUE7"/>
<keyword evidence="7" id="KW-0325">Glycoprotein</keyword>
<evidence type="ECO:0000313" key="13">
    <source>
        <dbReference type="Proteomes" id="UP001374579"/>
    </source>
</evidence>
<evidence type="ECO:0000259" key="9">
    <source>
        <dbReference type="PROSITE" id="PS01225"/>
    </source>
</evidence>
<dbReference type="EMBL" id="JBAMIC010000021">
    <property type="protein sequence ID" value="KAK7093156.1"/>
    <property type="molecule type" value="Genomic_DNA"/>
</dbReference>
<dbReference type="PROSITE" id="PS01225">
    <property type="entry name" value="CTCK_2"/>
    <property type="match status" value="1"/>
</dbReference>
<dbReference type="PANTHER" id="PTHR47333">
    <property type="entry name" value="VON WILLEBRAND FACTOR C AND EGF DOMAIN-CONTAINING PROTEIN"/>
    <property type="match status" value="1"/>
</dbReference>
<dbReference type="SMART" id="SM00181">
    <property type="entry name" value="EGF"/>
    <property type="match status" value="2"/>
</dbReference>
<dbReference type="InterPro" id="IPR006207">
    <property type="entry name" value="Cys_knot_C"/>
</dbReference>
<sequence length="450" mass="48914">MGYTADCEVCKDIDECETGDNTCIHLGQKCVNTEGSFQCQCQDGFVKKDDFCHDINECEDAETNCGEHAECKNLLGTYRCICCQGYSKNAEQCQRDERLDSVYGAPGEECCACSGGQCRNPEPVCGSDGKTYGNFAAMVVQGCRNNRTIEVDHKGYCEDSCSDVKCDKPFQKCSQTGPGGSAKCSCPDCGDASTPDNSNPVCGSNKKVYSSACMFRLVMCEIDRSDIKLEDSMEPCEEGKDEPVTKWSDWSECDVKCGKGRTRRNRQRLRQTDLPLTQEASCYKLCNDGPCRPGTCNNPGQVCVVDGATGKGRCECPDCTGRPESPVCGLVGNVVRSFDNECKLRKGACELAKNFQLLENRACEEKPRDCSVTRNFAKLRDADGCVSAGDQDVGFCYGGCGDVPGKCCRPDTTATPQRSANLTYTCPDGSTRTKQEQVITACSCVAEPQH</sequence>
<dbReference type="InterPro" id="IPR018097">
    <property type="entry name" value="EGF_Ca-bd_CS"/>
</dbReference>
<reference evidence="12 13" key="1">
    <citation type="submission" date="2024-02" db="EMBL/GenBank/DDBJ databases">
        <title>Chromosome-scale genome assembly of the rough periwinkle Littorina saxatilis.</title>
        <authorList>
            <person name="De Jode A."/>
            <person name="Faria R."/>
            <person name="Formenti G."/>
            <person name="Sims Y."/>
            <person name="Smith T.P."/>
            <person name="Tracey A."/>
            <person name="Wood J.M.D."/>
            <person name="Zagrodzka Z.B."/>
            <person name="Johannesson K."/>
            <person name="Butlin R.K."/>
            <person name="Leder E.H."/>
        </authorList>
    </citation>
    <scope>NUCLEOTIDE SEQUENCE [LARGE SCALE GENOMIC DNA]</scope>
    <source>
        <strain evidence="12">Snail1</strain>
        <tissue evidence="12">Muscle</tissue>
    </source>
</reference>
<dbReference type="SUPFAM" id="SSF100895">
    <property type="entry name" value="Kazal-type serine protease inhibitors"/>
    <property type="match status" value="2"/>
</dbReference>
<dbReference type="PROSITE" id="PS50026">
    <property type="entry name" value="EGF_3"/>
    <property type="match status" value="2"/>
</dbReference>
<feature type="domain" description="Kazal-like" evidence="11">
    <location>
        <begin position="315"/>
        <end position="365"/>
    </location>
</feature>
<dbReference type="InterPro" id="IPR052080">
    <property type="entry name" value="vWF_C/EGF_Fibrillin"/>
</dbReference>
<evidence type="ECO:0000256" key="4">
    <source>
        <dbReference type="ARBA" id="ARBA00022729"/>
    </source>
</evidence>
<evidence type="ECO:0000256" key="2">
    <source>
        <dbReference type="ARBA" id="ARBA00022525"/>
    </source>
</evidence>
<dbReference type="PROSITE" id="PS01187">
    <property type="entry name" value="EGF_CA"/>
    <property type="match status" value="1"/>
</dbReference>
<dbReference type="SMART" id="SM00280">
    <property type="entry name" value="KAZAL"/>
    <property type="match status" value="3"/>
</dbReference>
<dbReference type="FunFam" id="2.10.25.10:FF:000038">
    <property type="entry name" value="Fibrillin 2"/>
    <property type="match status" value="2"/>
</dbReference>
<dbReference type="SUPFAM" id="SSF57196">
    <property type="entry name" value="EGF/Laminin"/>
    <property type="match status" value="2"/>
</dbReference>
<feature type="domain" description="EGF-like" evidence="10">
    <location>
        <begin position="12"/>
        <end position="53"/>
    </location>
</feature>
<dbReference type="SUPFAM" id="SSF82895">
    <property type="entry name" value="TSP-1 type 1 repeat"/>
    <property type="match status" value="1"/>
</dbReference>
<dbReference type="InterPro" id="IPR000152">
    <property type="entry name" value="EGF-type_Asp/Asn_hydroxyl_site"/>
</dbReference>
<organism evidence="12 13">
    <name type="scientific">Littorina saxatilis</name>
    <dbReference type="NCBI Taxonomy" id="31220"/>
    <lineage>
        <taxon>Eukaryota</taxon>
        <taxon>Metazoa</taxon>
        <taxon>Spiralia</taxon>
        <taxon>Lophotrochozoa</taxon>
        <taxon>Mollusca</taxon>
        <taxon>Gastropoda</taxon>
        <taxon>Caenogastropoda</taxon>
        <taxon>Littorinimorpha</taxon>
        <taxon>Littorinoidea</taxon>
        <taxon>Littorinidae</taxon>
        <taxon>Littorina</taxon>
    </lineage>
</organism>
<dbReference type="InterPro" id="IPR000884">
    <property type="entry name" value="TSP1_rpt"/>
</dbReference>
<dbReference type="Proteomes" id="UP001374579">
    <property type="component" value="Unassembled WGS sequence"/>
</dbReference>
<proteinExistence type="predicted"/>
<evidence type="ECO:0000259" key="10">
    <source>
        <dbReference type="PROSITE" id="PS50026"/>
    </source>
</evidence>
<dbReference type="InterPro" id="IPR000742">
    <property type="entry name" value="EGF"/>
</dbReference>
<dbReference type="PROSITE" id="PS00010">
    <property type="entry name" value="ASX_HYDROXYL"/>
    <property type="match status" value="2"/>
</dbReference>
<keyword evidence="5" id="KW-0677">Repeat</keyword>
<dbReference type="InterPro" id="IPR002350">
    <property type="entry name" value="Kazal_dom"/>
</dbReference>
<dbReference type="PROSITE" id="PS01186">
    <property type="entry name" value="EGF_2"/>
    <property type="match status" value="2"/>
</dbReference>
<feature type="domain" description="EGF-like" evidence="10">
    <location>
        <begin position="54"/>
        <end position="94"/>
    </location>
</feature>
<gene>
    <name evidence="12" type="ORF">V1264_008799</name>
</gene>
<dbReference type="CDD" id="cd00104">
    <property type="entry name" value="KAZAL_FS"/>
    <property type="match status" value="1"/>
</dbReference>
<keyword evidence="6" id="KW-1015">Disulfide bond</keyword>
<evidence type="ECO:0000256" key="5">
    <source>
        <dbReference type="ARBA" id="ARBA00022737"/>
    </source>
</evidence>
<keyword evidence="13" id="KW-1185">Reference proteome</keyword>
<evidence type="ECO:0000256" key="6">
    <source>
        <dbReference type="ARBA" id="ARBA00023157"/>
    </source>
</evidence>
<keyword evidence="3 8" id="KW-0245">EGF-like domain</keyword>
<evidence type="ECO:0000313" key="12">
    <source>
        <dbReference type="EMBL" id="KAK7093156.1"/>
    </source>
</evidence>
<dbReference type="Gene3D" id="2.10.25.10">
    <property type="entry name" value="Laminin"/>
    <property type="match status" value="2"/>
</dbReference>
<protein>
    <submittedName>
        <fullName evidence="12">Uncharacterized protein</fullName>
    </submittedName>
</protein>
<feature type="domain" description="CTCK" evidence="9">
    <location>
        <begin position="363"/>
        <end position="450"/>
    </location>
</feature>
<dbReference type="SMART" id="SM00209">
    <property type="entry name" value="TSP1"/>
    <property type="match status" value="1"/>
</dbReference>
<keyword evidence="4" id="KW-0732">Signal</keyword>
<dbReference type="InterPro" id="IPR036383">
    <property type="entry name" value="TSP1_rpt_sf"/>
</dbReference>
<evidence type="ECO:0000256" key="1">
    <source>
        <dbReference type="ARBA" id="ARBA00004613"/>
    </source>
</evidence>
<dbReference type="Pfam" id="PF07648">
    <property type="entry name" value="Kazal_2"/>
    <property type="match status" value="3"/>
</dbReference>
<dbReference type="GO" id="GO:0007399">
    <property type="term" value="P:nervous system development"/>
    <property type="evidence" value="ECO:0007669"/>
    <property type="project" value="UniProtKB-ARBA"/>
</dbReference>
<dbReference type="SMART" id="SM00179">
    <property type="entry name" value="EGF_CA"/>
    <property type="match status" value="2"/>
</dbReference>
<dbReference type="Pfam" id="PF07645">
    <property type="entry name" value="EGF_CA"/>
    <property type="match status" value="2"/>
</dbReference>
<dbReference type="PROSITE" id="PS50092">
    <property type="entry name" value="TSP1"/>
    <property type="match status" value="1"/>
</dbReference>